<feature type="compositionally biased region" description="Basic and acidic residues" evidence="9">
    <location>
        <begin position="4034"/>
        <end position="4047"/>
    </location>
</feature>
<feature type="compositionally biased region" description="Polar residues" evidence="9">
    <location>
        <begin position="3590"/>
        <end position="3604"/>
    </location>
</feature>
<feature type="compositionally biased region" description="Basic residues" evidence="9">
    <location>
        <begin position="129"/>
        <end position="142"/>
    </location>
</feature>
<feature type="region of interest" description="Disordered" evidence="9">
    <location>
        <begin position="3590"/>
        <end position="3697"/>
    </location>
</feature>
<dbReference type="PANTHER" id="PTHR35007">
    <property type="entry name" value="INTEGRAL MEMBRANE PROTEIN-RELATED"/>
    <property type="match status" value="1"/>
</dbReference>
<dbReference type="GO" id="GO:0006355">
    <property type="term" value="P:regulation of DNA-templated transcription"/>
    <property type="evidence" value="ECO:0007669"/>
    <property type="project" value="InterPro"/>
</dbReference>
<evidence type="ECO:0000256" key="2">
    <source>
        <dbReference type="ARBA" id="ARBA00022475"/>
    </source>
</evidence>
<feature type="compositionally biased region" description="Basic residues" evidence="9">
    <location>
        <begin position="2546"/>
        <end position="2555"/>
    </location>
</feature>
<dbReference type="InterPro" id="IPR018076">
    <property type="entry name" value="T2SS_GspF_dom"/>
</dbReference>
<evidence type="ECO:0000313" key="14">
    <source>
        <dbReference type="EMBL" id="GEU28467.1"/>
    </source>
</evidence>
<dbReference type="PROSITE" id="PS50043">
    <property type="entry name" value="HTH_LUXR_2"/>
    <property type="match status" value="1"/>
</dbReference>
<feature type="compositionally biased region" description="Low complexity" evidence="9">
    <location>
        <begin position="4503"/>
        <end position="4512"/>
    </location>
</feature>
<feature type="compositionally biased region" description="Basic residues" evidence="9">
    <location>
        <begin position="3832"/>
        <end position="3844"/>
    </location>
</feature>
<feature type="compositionally biased region" description="Basic residues" evidence="9">
    <location>
        <begin position="194"/>
        <end position="203"/>
    </location>
</feature>
<dbReference type="Gene3D" id="2.40.360.20">
    <property type="match status" value="1"/>
</dbReference>
<dbReference type="PANTHER" id="PTHR35007:SF2">
    <property type="entry name" value="PILUS ASSEMBLE PROTEIN"/>
    <property type="match status" value="1"/>
</dbReference>
<dbReference type="PROSITE" id="PS50110">
    <property type="entry name" value="RESPONSE_REGULATORY"/>
    <property type="match status" value="1"/>
</dbReference>
<accession>A0A699GFV1</accession>
<feature type="compositionally biased region" description="Basic and acidic residues" evidence="9">
    <location>
        <begin position="2485"/>
        <end position="2505"/>
    </location>
</feature>
<feature type="compositionally biased region" description="Basic and acidic residues" evidence="9">
    <location>
        <begin position="4670"/>
        <end position="4679"/>
    </location>
</feature>
<feature type="compositionally biased region" description="Gly residues" evidence="9">
    <location>
        <begin position="151"/>
        <end position="160"/>
    </location>
</feature>
<comment type="subcellular location">
    <subcellularLocation>
        <location evidence="1">Cell membrane</location>
        <topology evidence="1">Multi-pass membrane protein</topology>
    </subcellularLocation>
</comment>
<feature type="compositionally biased region" description="Basic and acidic residues" evidence="9">
    <location>
        <begin position="4081"/>
        <end position="4115"/>
    </location>
</feature>
<feature type="compositionally biased region" description="Basic residues" evidence="9">
    <location>
        <begin position="3737"/>
        <end position="3748"/>
    </location>
</feature>
<dbReference type="Gene3D" id="3.40.50.2300">
    <property type="match status" value="1"/>
</dbReference>
<evidence type="ECO:0000259" key="12">
    <source>
        <dbReference type="PROSITE" id="PS50043"/>
    </source>
</evidence>
<feature type="compositionally biased region" description="Basic and acidic residues" evidence="9">
    <location>
        <begin position="3336"/>
        <end position="3356"/>
    </location>
</feature>
<feature type="domain" description="HTH luxR-type" evidence="12">
    <location>
        <begin position="1931"/>
        <end position="1998"/>
    </location>
</feature>
<feature type="transmembrane region" description="Helical" evidence="10">
    <location>
        <begin position="2126"/>
        <end position="2155"/>
    </location>
</feature>
<feature type="compositionally biased region" description="Gly residues" evidence="9">
    <location>
        <begin position="4629"/>
        <end position="4639"/>
    </location>
</feature>
<evidence type="ECO:0000259" key="13">
    <source>
        <dbReference type="PROSITE" id="PS50110"/>
    </source>
</evidence>
<keyword evidence="6" id="KW-0238">DNA-binding</keyword>
<feature type="region of interest" description="Disordered" evidence="9">
    <location>
        <begin position="1020"/>
        <end position="1039"/>
    </location>
</feature>
<feature type="compositionally biased region" description="Basic residues" evidence="9">
    <location>
        <begin position="2453"/>
        <end position="2484"/>
    </location>
</feature>
<feature type="compositionally biased region" description="Polar residues" evidence="9">
    <location>
        <begin position="2596"/>
        <end position="2605"/>
    </location>
</feature>
<feature type="compositionally biased region" description="Low complexity" evidence="9">
    <location>
        <begin position="4006"/>
        <end position="4022"/>
    </location>
</feature>
<feature type="compositionally biased region" description="Basic and acidic residues" evidence="9">
    <location>
        <begin position="3124"/>
        <end position="3135"/>
    </location>
</feature>
<dbReference type="SUPFAM" id="SSF46894">
    <property type="entry name" value="C-terminal effector domain of the bipartite response regulators"/>
    <property type="match status" value="1"/>
</dbReference>
<feature type="compositionally biased region" description="Basic residues" evidence="9">
    <location>
        <begin position="4513"/>
        <end position="4522"/>
    </location>
</feature>
<evidence type="ECO:0000256" key="7">
    <source>
        <dbReference type="ARBA" id="ARBA00023136"/>
    </source>
</evidence>
<dbReference type="InterPro" id="IPR013974">
    <property type="entry name" value="SAF"/>
</dbReference>
<feature type="region of interest" description="Disordered" evidence="9">
    <location>
        <begin position="3453"/>
        <end position="3488"/>
    </location>
</feature>
<feature type="region of interest" description="Disordered" evidence="9">
    <location>
        <begin position="3737"/>
        <end position="4355"/>
    </location>
</feature>
<feature type="compositionally biased region" description="Basic residues" evidence="9">
    <location>
        <begin position="4558"/>
        <end position="4567"/>
    </location>
</feature>
<feature type="transmembrane region" description="Helical" evidence="10">
    <location>
        <begin position="2751"/>
        <end position="2774"/>
    </location>
</feature>
<dbReference type="InterPro" id="IPR011006">
    <property type="entry name" value="CheY-like_superfamily"/>
</dbReference>
<feature type="compositionally biased region" description="Low complexity" evidence="9">
    <location>
        <begin position="3988"/>
        <end position="3998"/>
    </location>
</feature>
<dbReference type="InterPro" id="IPR017592">
    <property type="entry name" value="Pilus_assmbl_Flp-typ_CpaB"/>
</dbReference>
<feature type="region of interest" description="Disordered" evidence="9">
    <location>
        <begin position="3310"/>
        <end position="3356"/>
    </location>
</feature>
<dbReference type="GO" id="GO:0000160">
    <property type="term" value="P:phosphorelay signal transduction system"/>
    <property type="evidence" value="ECO:0007669"/>
    <property type="project" value="InterPro"/>
</dbReference>
<feature type="signal peptide" evidence="11">
    <location>
        <begin position="1"/>
        <end position="22"/>
    </location>
</feature>
<keyword evidence="4 10" id="KW-0812">Transmembrane</keyword>
<feature type="compositionally biased region" description="Basic and acidic residues" evidence="9">
    <location>
        <begin position="3936"/>
        <end position="3949"/>
    </location>
</feature>
<dbReference type="Pfam" id="PF04964">
    <property type="entry name" value="Flp_Fap"/>
    <property type="match status" value="1"/>
</dbReference>
<feature type="compositionally biased region" description="Basic and acidic residues" evidence="9">
    <location>
        <begin position="1743"/>
        <end position="1753"/>
    </location>
</feature>
<feature type="region of interest" description="Disordered" evidence="9">
    <location>
        <begin position="1718"/>
        <end position="1810"/>
    </location>
</feature>
<evidence type="ECO:0000256" key="8">
    <source>
        <dbReference type="PROSITE-ProRule" id="PRU00169"/>
    </source>
</evidence>
<feature type="modified residue" description="4-aspartylphosphate" evidence="8">
    <location>
        <position position="1840"/>
    </location>
</feature>
<dbReference type="InterPro" id="IPR016032">
    <property type="entry name" value="Sig_transdc_resp-reg_C-effctor"/>
</dbReference>
<feature type="compositionally biased region" description="Basic residues" evidence="9">
    <location>
        <begin position="3646"/>
        <end position="3664"/>
    </location>
</feature>
<feature type="compositionally biased region" description="Basic residues" evidence="9">
    <location>
        <begin position="75"/>
        <end position="86"/>
    </location>
</feature>
<feature type="chain" id="PRO_5025610444" evidence="11">
    <location>
        <begin position="23"/>
        <end position="5012"/>
    </location>
</feature>
<dbReference type="InterPro" id="IPR031571">
    <property type="entry name" value="RcpC_dom"/>
</dbReference>
<feature type="compositionally biased region" description="Basic and acidic residues" evidence="9">
    <location>
        <begin position="4459"/>
        <end position="4468"/>
    </location>
</feature>
<evidence type="ECO:0000256" key="9">
    <source>
        <dbReference type="SAM" id="MobiDB-lite"/>
    </source>
</evidence>
<feature type="domain" description="Response regulatory" evidence="13">
    <location>
        <begin position="1768"/>
        <end position="1904"/>
    </location>
</feature>
<evidence type="ECO:0000256" key="10">
    <source>
        <dbReference type="SAM" id="Phobius"/>
    </source>
</evidence>
<feature type="compositionally biased region" description="Basic and acidic residues" evidence="9">
    <location>
        <begin position="1314"/>
        <end position="1332"/>
    </location>
</feature>
<feature type="region of interest" description="Disordered" evidence="9">
    <location>
        <begin position="4503"/>
        <end position="4684"/>
    </location>
</feature>
<sequence length="5012" mass="544071">MKPRYFATPLALLIAALAFGDAGQRWRGGPADGGPAQYRQGQDPCHAQASAPGQPHHHVDQRLPGQHRQQAGAGRHGRGSVVRRRAGQAAGQYQGGGLPAGADRRHPDYPSAPGPRRRPDGQQQNRVPERRRARRQARRRLLAQRSEHGQGRQGQGGLLPGGHRVALAVRQGRQVQAVRPGRRSGAGLVGRGHAGPHGRPHGVRRAEQGQEAGVHWRPDPCGLGAVRSPGNHHQFRQRSQAGIRVAHQGIHHAGQGRRPGGSGPFAVPRPRLYRSPRQGLDLDPGQLRAAPVSGGPRLLRPLFAVSACNQGDTMYQPRFAGNLASKICLSLICTAAGASTLAAEPPPPAHAPTPAIGDNWTYQYTDAWKGVKGNLSRLEVSAIDATGVHVDILRAGNATPIGKQLFSPDMNPIDRGSMHFAPSFARYAFPLVPGKEWSSEAMGDNTKLGKQWRYAIKGKVVDWEKVRVPAGEFNALKVVIEAEYKGKETGASSGNGTLVETVWFVPEINNFVKLDYRDTDWQGRTANRDSWELNGRRQLGETRRQVGLRGGIAVQAHGLGGVEAARRRIARVGHALQNILTFFTIDAGAAFQAGAQSQRKHINALVARLGRHRFDQVAGGAVDVGVGHVLGHLARRGGDDRVFAQAGVVGLVGGIVAVVPVRQRGGLGHQVVIGAAVIRDGGRAGAADIVVLLIELEQPVRIARAIVVGGHGAGNRQAQRGLAIAGVVPVQVGAERVRRAVGKEHDHAQIGTVQVSGGHAVDLIARRVHAFGRGRRTRKLVVLDVGNHGVAVEAARDGPDRLVDDGAERKAHQSHAVERGIELVEEGDGRAAHLRRLRQQRARRIEHQHHVQVLALGFRQHGRRQRPALEVAEQRQRRGGRGAHGNRHFAAHEAHAHVGQRGARHQVIGRVVGLEKALGGSLGVGRLFGLVDADADGARSCQRGRVGGGVELGLDHVAQARAERQAHDGQQGEHRHRIKVRAQRRRGKGAKAEGGKAHIEFIKYFHRINHFALGQLAGQQRHRRRIGPGRDHAGAGSAAGPVAARPDLADWRVAAHAVAAVVDAVVPAVLFQHLGLGARAHQPGHVNHAALVHVERRRRGRHLADDGLVVFGQLQAPARRQVGAFAAEVNQDHVRLQRAGDRGTVAMSERLVHHGGGHGELVLGVGEQRRDDRRGDLPGAVHAQDDDLAGAAEHIGRVRGGAGVRGAVDGNDRVDGIVHAHRIVFHLLDHGQVALLVAGGGIAVGAAGDGIARRFAHRELHGQRGVEDDGKFDDADQEQKRDRRDQGHFDNGGTARAAAAQIRCSVHGVASVRRWAEKKSGGTEDRRKRDGRGTVARLAGTQSGTGGSATGSRRQRDRDSLCAPLPRRRRQDRALVRRRCHRRVHGLHHARAAGGLRHSHAVHRPRRFERPGRTGQQHAHADHFLGLPAARAHLAGRRAAPAQPVLAWQGRVLARPVLVCADGVLQRRRQELFLPVLLFRDPDVVVPVGLRRRRPHHARLGAGAGGGHLAVRQRHQCRPHAAAHHLRAGARLHDRVLGWPGPDPATPPAPAARCQQPGQSPFRRRPEHRQDVAKSPQLLSRQQCGAIDAQHRRRIMAAALVRPRGRQQLAVAPAGGRGGAAAGLWSAGAGAICGRAARAPDGHPGGAQPRGRHGAMAGARQRRLRTAGRPAGRDVVRQCSAAAAQGGRPHLRAVGRPPLQPRRRRVPAAAGGAAVYWPAPRHQRDPPVAAGGTPGCARTGQAARHDHAGDRRHAPVRAQRAPGRNADAVRAPDRDPAPGRAGAAVLRSAYPHRRGGRPVDQRPPGGRGAAPEMVVVGTAHNNDSALREGARLRPDVIVLDLDLEGRSSIDILPQLLQDSGARVMILSGNREQGLLVNAVKLGARGVVSKEAAADVVLDSIRTVHRGDLCLEPALMNALLGQLSAPVKANPEAARIASLTPKERKIVAVVVEGNGAPNKELAARLFIAEPTLRNNLTTIYQKLGVANRLELYVYATKHGHTSSAQQHQRYLKPEPRFSCVVFYPTQLLTRIDHENRHQKLHQRRSRHHRHRIRPDGCRHRRRHHRRSGRAGTENHRVAHLHLRPDQVRLIDFSCPFFLTSNFNRGPTMKTAIKNFINDEAGITAIEYALMAAAIAAAITAGLAVLGPKITASLTYYRPRTQRRWRHDDGIRAHCRPGDGARDPRHRGVSDQALSGACRFPAKISGTVYAAPEIFYTLDELFPLTKRVASRRRPVHRAVRRHRFPRCAGGMGRGTGAAAADVCAARAGRGRRQADGHAGRVCRRLAGGRHYPADLAGGRRAGAGRGAVQRPPQAHGGQYHPDDQVQPDPFAGRRSGQGGSACRSQRPPALRGGDCRRRAALPGGRRRHRPQPRGGNRLAVPVPGRTAGQGAVPARPGAPAGTGRPPQAERERDHAAGGALAQRKMVRTRAGLPGAQCLRRPRAGHAGRVRGAGGRAKRAPPARHARPRGRGVRGRGGQPHRARPAGRGHEFGPRDLHPRPGRQRQDLPGRAPAPAAARRHCPALRHHDRRRSGAVLRPGPAPTVAGTPRRHRRQRRPARQDPQPRCAVGAGPAAARRADRRRAHAGDAGPAFRRQHPPVSSASPFESQQRHLRDRRSRPSALLAAGIDEPLDRADGPWRRLSFVAHRTGLHGLRHGVRRRRVRVPAARTPWPRRHAAAGLLPARPDTASARPGPLRKRHAARGPAVAGLGLDQLFCRRRRTPRRRPAAKNRARPARAFNFKQSGKTSMRNTRALTMVGVALFLALAAVVVAAQWIAGQSAGNSNKVAVALLDVSMGARVTPELVNMVDWPANAMPPGAIGDPKLLDGRITRSNIQRGEPILESKLAPPGTTGGLSAVVAQGKRAMTVRVNDVVGVAGFALPGNFVDILVNTQSDSGGDQQVREQAISKIVLERILVLAIAQESNRDDTKPKVVNAVTLELTPDQVEKLDLARSVGTLSLVLRNQIDPQEGKTEGATKGTLFGELKLPAAPRAPAEKIRSTPPPAALQAAPPRPAPPQGPTVEVIKGLDRTVVQRRPGADGVRCHRGARAGRGAGGQACQRQGARCGGAVHRESQGGHGRTGQADHALRRQVHAAAPAVRRRPRGRRRRQGGRRHPDQSQRGVHAGQIDRHDQPDRLEPQQPGLGDRPHGRPRHDRPAPAVRTAVPHRARHPDDDVGQRPDPVGHGGRLGARRQCRGHRQRLPAAQPQRPGRPEQSCRAACGGQQRRRHQQRGGRRRRVPGRVRPAGGPGPAGRQRRRPRDQHAQRGGAPAGDAGSENRGSVEDAGGPAGREHRPGRFARQLDLYHAVQPVVRQSEQARRLQRQERQLPHARRAKGRRHGQDPGRAHGDGDQRPGSEFSCRRQDLHSRLAGQHHGHVAHHARGKGIRDCRALHAHRARRRPHQPEGVARSVRAQPRRHRHCRHRHHRHRRAAVVYHAPRQYHGAAVRRPELCHRRPAQEQCDHQHQGLPGPRRNPDPGRAVPQQRFPDRPHRAGVHCHAAPGAPAVARPETAHRRLRAAHALAVLPGRQAGRHAACNGHAGHAAGTMRDHAMRSSAPIFRIAAALAVTGLLGACATSPRLDRQFGERLRQVKAQQTLDPQAGRNTAPVNGMDAQAAKSAYDSYQRSDPSENRSHLPRRTPPGRSDAHAAHARARRRDQPPGRRRHPPGRAVGRPAAGRDDHRPPAGRGRRPGTAGALLGPAPQYRLRGAVRGPGPAVPAARHAGRHPRCAVLSGQRARAVCHHRTHRRKDRAARPGQRQGAGFYFVQGRQRRHVHRHQPRLRAGRQRQAEGGADRHEPAVRRRLAVRLRPQAAGHAQRRGAADPPPRSVVPHVQHAQHHAQFRRAGRAVRSGPCQRRQARPHRRHPETGAAPVRLRAARRGPQPRRGVDPRARPRRPYLSDPANHAAVHPRRQAPAQRVPLARIRQGQGAADRQPPRQGRRDPPEGPRERVRQRDRHHHPQPLRRGGRLGQPGRAARPRRHRQPRLPETQAAAARAAARPRGPGKHAAPHAGPDPRGAAQPGRAAAGRRRGGHQRRRAQDAHARHPERDAGLWPARAAAGRSHRVRHPGQHVPPDLRGAARQAGTDRRHLQRRRPPDEDHRQDRLARGPPHRRIEPDGRCAPARRLARERHHPAAGHRWSHHVDPALFRRSAAPGRPGGLRQHDGGHGRSAAGPGQGQGQHPDFGRHRVGQDHHAQCDFGLHRPHRARGDGGRRGRTAAAAAARGAPGNAPAQYRGQGRSDAARAGAQRAAHAARPHHPGRGARRRGARHAGRDEHGPRRLDGHHPRQHPARRPHPAGKHDQHGRRQPAHQGHAPADQFCRGRGGAGLAHDRRQAQGDVDPGSDGHGGRDHHHAGDLQLQADRLGRRRRRDRPPHGQRHPPALHRAAAQFRRHRHRQRVRPGGALTMDLRLLLFVILLFCARRRAGRLDHQAAHALARRGRAALPGTDTRHRPARPPAAADGTRHERRPAVRADGGPVPDRLHYRVVAAAAVVRPPGHGRAVRLAARAGSAARQAAAHHPHRVAAARRAGHDGPRHARRPRLSDRAQDGGRGDPGPGGHGVSRRVRRSQFRRLDAGRADEPGRARAQHRPALLRDRRADPARDGRQPDRSADVDQRHHPRPPEIAGASQGDVGRGPHVGLGAGPDAVCRGRTGVGDQSRFARDPVYRSGRAQDAGRGRHADGGGRVCHPPHYPYPDLGRPMTMIQILFLLVLFVAVFGGAVLALRLLSVNPIKDRLEAMQEHSQVERGHGARGRWLDAIVNLASPLAKLSVPTEGWESSPVRLRFINAGWRTPSTPGLFYAGKTGLALLLPLIVFLYLSSRAAGTSGSVEVLWLVMAGGIGYYLPNLLLNHVVKSRQRDIFESFPDALDLMTVCVEAGLAMDAALARVANEIGLKSVVLAEEMQLVTLELRAGSAKEKALRNLALRTGVEDVDALVTMLIQADRFGTSIADSLRVQSEQLRTKRRQRAEEHAAKISLKLLFPLIFFIFPSLLVVLLGPAILNLMRNLLPAMAGTT</sequence>
<feature type="compositionally biased region" description="Pro residues" evidence="9">
    <location>
        <begin position="2998"/>
        <end position="3016"/>
    </location>
</feature>
<feature type="region of interest" description="Disordered" evidence="9">
    <location>
        <begin position="1262"/>
        <end position="1296"/>
    </location>
</feature>
<feature type="compositionally biased region" description="Basic residues" evidence="9">
    <location>
        <begin position="3411"/>
        <end position="3426"/>
    </location>
</feature>
<evidence type="ECO:0000256" key="5">
    <source>
        <dbReference type="ARBA" id="ARBA00022989"/>
    </source>
</evidence>
<feature type="transmembrane region" description="Helical" evidence="10">
    <location>
        <begin position="4703"/>
        <end position="4724"/>
    </location>
</feature>
<feature type="compositionally biased region" description="Low complexity" evidence="9">
    <location>
        <begin position="3054"/>
        <end position="3066"/>
    </location>
</feature>
<dbReference type="SMART" id="SM00448">
    <property type="entry name" value="REC"/>
    <property type="match status" value="1"/>
</dbReference>
<organism evidence="14">
    <name type="scientific">Tanacetum cinerariifolium</name>
    <name type="common">Dalmatian daisy</name>
    <name type="synonym">Chrysanthemum cinerariifolium</name>
    <dbReference type="NCBI Taxonomy" id="118510"/>
    <lineage>
        <taxon>Eukaryota</taxon>
        <taxon>Viridiplantae</taxon>
        <taxon>Streptophyta</taxon>
        <taxon>Embryophyta</taxon>
        <taxon>Tracheophyta</taxon>
        <taxon>Spermatophyta</taxon>
        <taxon>Magnoliopsida</taxon>
        <taxon>eudicotyledons</taxon>
        <taxon>Gunneridae</taxon>
        <taxon>Pentapetalae</taxon>
        <taxon>asterids</taxon>
        <taxon>campanulids</taxon>
        <taxon>Asterales</taxon>
        <taxon>Asteraceae</taxon>
        <taxon>Asteroideae</taxon>
        <taxon>Anthemideae</taxon>
        <taxon>Anthemidinae</taxon>
        <taxon>Tanacetum</taxon>
    </lineage>
</organism>
<keyword evidence="2" id="KW-1003">Cell membrane</keyword>
<evidence type="ECO:0000256" key="3">
    <source>
        <dbReference type="ARBA" id="ARBA00022553"/>
    </source>
</evidence>
<keyword evidence="5 10" id="KW-1133">Transmembrane helix</keyword>
<dbReference type="CDD" id="cd17535">
    <property type="entry name" value="REC_NarL-like"/>
    <property type="match status" value="1"/>
</dbReference>
<feature type="compositionally biased region" description="Basic residues" evidence="9">
    <location>
        <begin position="3096"/>
        <end position="3110"/>
    </location>
</feature>
<evidence type="ECO:0000256" key="1">
    <source>
        <dbReference type="ARBA" id="ARBA00004651"/>
    </source>
</evidence>
<feature type="region of interest" description="Disordered" evidence="9">
    <location>
        <begin position="1683"/>
        <end position="1704"/>
    </location>
</feature>
<feature type="compositionally biased region" description="Basic residues" evidence="9">
    <location>
        <begin position="4122"/>
        <end position="4137"/>
    </location>
</feature>
<keyword evidence="11" id="KW-0732">Signal</keyword>
<feature type="region of interest" description="Disordered" evidence="9">
    <location>
        <begin position="26"/>
        <end position="214"/>
    </location>
</feature>
<dbReference type="GO" id="GO:0005886">
    <property type="term" value="C:plasma membrane"/>
    <property type="evidence" value="ECO:0007669"/>
    <property type="project" value="UniProtKB-SubCell"/>
</dbReference>
<feature type="compositionally biased region" description="Basic residues" evidence="9">
    <location>
        <begin position="4023"/>
        <end position="4033"/>
    </location>
</feature>
<feature type="compositionally biased region" description="Basic residues" evidence="9">
    <location>
        <begin position="3187"/>
        <end position="3198"/>
    </location>
</feature>
<dbReference type="InterPro" id="IPR000792">
    <property type="entry name" value="Tscrpt_reg_LuxR_C"/>
</dbReference>
<dbReference type="Pfam" id="PF00196">
    <property type="entry name" value="GerE"/>
    <property type="match status" value="1"/>
</dbReference>
<feature type="compositionally biased region" description="Basic residues" evidence="9">
    <location>
        <begin position="3766"/>
        <end position="3782"/>
    </location>
</feature>
<feature type="region of interest" description="Disordered" evidence="9">
    <location>
        <begin position="4442"/>
        <end position="4475"/>
    </location>
</feature>
<evidence type="ECO:0000256" key="6">
    <source>
        <dbReference type="ARBA" id="ARBA00023125"/>
    </source>
</evidence>
<feature type="compositionally biased region" description="Low complexity" evidence="9">
    <location>
        <begin position="4214"/>
        <end position="4248"/>
    </location>
</feature>
<gene>
    <name evidence="14" type="ORF">Tci_000445</name>
</gene>
<dbReference type="InterPro" id="IPR058245">
    <property type="entry name" value="NreC/VraR/RcsB-like_REC"/>
</dbReference>
<dbReference type="GO" id="GO:0003677">
    <property type="term" value="F:DNA binding"/>
    <property type="evidence" value="ECO:0007669"/>
    <property type="project" value="UniProtKB-KW"/>
</dbReference>
<feature type="compositionally biased region" description="Basic residues" evidence="9">
    <location>
        <begin position="3222"/>
        <end position="3238"/>
    </location>
</feature>
<feature type="region of interest" description="Disordered" evidence="9">
    <location>
        <begin position="2288"/>
        <end position="2616"/>
    </location>
</feature>
<dbReference type="SMART" id="SM00858">
    <property type="entry name" value="SAF"/>
    <property type="match status" value="1"/>
</dbReference>
<feature type="compositionally biased region" description="Basic residues" evidence="9">
    <location>
        <begin position="3326"/>
        <end position="3335"/>
    </location>
</feature>
<evidence type="ECO:0000256" key="11">
    <source>
        <dbReference type="SAM" id="SignalP"/>
    </source>
</evidence>
<dbReference type="CDD" id="cd06170">
    <property type="entry name" value="LuxR_C_like"/>
    <property type="match status" value="1"/>
</dbReference>
<keyword evidence="3 8" id="KW-0597">Phosphoprotein</keyword>
<feature type="transmembrane region" description="Helical" evidence="10">
    <location>
        <begin position="4976"/>
        <end position="4998"/>
    </location>
</feature>
<feature type="compositionally biased region" description="Basic and acidic residues" evidence="9">
    <location>
        <begin position="4180"/>
        <end position="4193"/>
    </location>
</feature>
<feature type="region of interest" description="Disordered" evidence="9">
    <location>
        <begin position="249"/>
        <end position="284"/>
    </location>
</feature>
<feature type="transmembrane region" description="Helical" evidence="10">
    <location>
        <begin position="4795"/>
        <end position="4816"/>
    </location>
</feature>
<feature type="compositionally biased region" description="Basic residues" evidence="9">
    <location>
        <begin position="2437"/>
        <end position="2446"/>
    </location>
</feature>
<feature type="compositionally biased region" description="Basic residues" evidence="9">
    <location>
        <begin position="3950"/>
        <end position="3964"/>
    </location>
</feature>
<feature type="region of interest" description="Disordered" evidence="9">
    <location>
        <begin position="1314"/>
        <end position="1374"/>
    </location>
</feature>
<proteinExistence type="predicted"/>
<dbReference type="Pfam" id="PF16976">
    <property type="entry name" value="RcpC"/>
    <property type="match status" value="1"/>
</dbReference>
<feature type="compositionally biased region" description="Basic and acidic residues" evidence="9">
    <location>
        <begin position="964"/>
        <end position="973"/>
    </location>
</feature>
<feature type="compositionally biased region" description="Basic and acidic residues" evidence="9">
    <location>
        <begin position="204"/>
        <end position="214"/>
    </location>
</feature>
<feature type="compositionally biased region" description="Low complexity" evidence="9">
    <location>
        <begin position="2386"/>
        <end position="2404"/>
    </location>
</feature>
<feature type="compositionally biased region" description="Low complexity" evidence="9">
    <location>
        <begin position="2558"/>
        <end position="2573"/>
    </location>
</feature>
<feature type="compositionally biased region" description="Basic and acidic residues" evidence="9">
    <location>
        <begin position="4268"/>
        <end position="4282"/>
    </location>
</feature>
<feature type="compositionally biased region" description="Basic and acidic residues" evidence="9">
    <location>
        <begin position="3453"/>
        <end position="3462"/>
    </location>
</feature>
<feature type="compositionally biased region" description="Basic and acidic residues" evidence="9">
    <location>
        <begin position="3313"/>
        <end position="3325"/>
    </location>
</feature>
<dbReference type="SUPFAM" id="SSF52172">
    <property type="entry name" value="CheY-like"/>
    <property type="match status" value="1"/>
</dbReference>
<feature type="region of interest" description="Disordered" evidence="9">
    <location>
        <begin position="964"/>
        <end position="992"/>
    </location>
</feature>
<feature type="region of interest" description="Disordered" evidence="9">
    <location>
        <begin position="3393"/>
        <end position="3426"/>
    </location>
</feature>
<feature type="compositionally biased region" description="Basic residues" evidence="9">
    <location>
        <begin position="4283"/>
        <end position="4305"/>
    </location>
</feature>
<feature type="compositionally biased region" description="Basic residues" evidence="9">
    <location>
        <begin position="4249"/>
        <end position="4267"/>
    </location>
</feature>
<feature type="compositionally biased region" description="Basic and acidic residues" evidence="9">
    <location>
        <begin position="4568"/>
        <end position="4580"/>
    </location>
</feature>
<feature type="compositionally biased region" description="Basic and acidic residues" evidence="9">
    <location>
        <begin position="4589"/>
        <end position="4613"/>
    </location>
</feature>
<dbReference type="Pfam" id="PF00072">
    <property type="entry name" value="Response_reg"/>
    <property type="match status" value="1"/>
</dbReference>
<feature type="compositionally biased region" description="Basic and acidic residues" evidence="9">
    <location>
        <begin position="4526"/>
        <end position="4548"/>
    </location>
</feature>
<dbReference type="NCBIfam" id="TIGR03177">
    <property type="entry name" value="pilus_cpaB"/>
    <property type="match status" value="1"/>
</dbReference>
<comment type="caution">
    <text evidence="14">The sequence shown here is derived from an EMBL/GenBank/DDBJ whole genome shotgun (WGS) entry which is preliminary data.</text>
</comment>
<dbReference type="SMART" id="SM00421">
    <property type="entry name" value="HTH_LUXR"/>
    <property type="match status" value="1"/>
</dbReference>
<feature type="compositionally biased region" description="Basic and acidic residues" evidence="9">
    <location>
        <begin position="1262"/>
        <end position="1288"/>
    </location>
</feature>
<dbReference type="CDD" id="cd11614">
    <property type="entry name" value="SAF_CpaB_FlgA_like"/>
    <property type="match status" value="1"/>
</dbReference>
<dbReference type="InterPro" id="IPR007047">
    <property type="entry name" value="Flp_Fap"/>
</dbReference>
<dbReference type="Pfam" id="PF08666">
    <property type="entry name" value="SAF"/>
    <property type="match status" value="1"/>
</dbReference>
<dbReference type="InterPro" id="IPR001789">
    <property type="entry name" value="Sig_transdc_resp-reg_receiver"/>
</dbReference>
<dbReference type="EMBL" id="BKCJ010000007">
    <property type="protein sequence ID" value="GEU28467.1"/>
    <property type="molecule type" value="Genomic_DNA"/>
</dbReference>
<feature type="region of interest" description="Disordered" evidence="9">
    <location>
        <begin position="2966"/>
        <end position="3291"/>
    </location>
</feature>
<evidence type="ECO:0000256" key="4">
    <source>
        <dbReference type="ARBA" id="ARBA00022692"/>
    </source>
</evidence>
<feature type="compositionally biased region" description="Pro residues" evidence="9">
    <location>
        <begin position="1541"/>
        <end position="1550"/>
    </location>
</feature>
<reference evidence="14" key="1">
    <citation type="journal article" date="2019" name="Sci. Rep.">
        <title>Draft genome of Tanacetum cinerariifolium, the natural source of mosquito coil.</title>
        <authorList>
            <person name="Yamashiro T."/>
            <person name="Shiraishi A."/>
            <person name="Satake H."/>
            <person name="Nakayama K."/>
        </authorList>
    </citation>
    <scope>NUCLEOTIDE SEQUENCE</scope>
</reference>
<feature type="compositionally biased region" description="Basic residues" evidence="9">
    <location>
        <begin position="2515"/>
        <end position="2530"/>
    </location>
</feature>
<keyword evidence="7 10" id="KW-0472">Membrane</keyword>
<feature type="region of interest" description="Disordered" evidence="9">
    <location>
        <begin position="1537"/>
        <end position="1582"/>
    </location>
</feature>
<feature type="compositionally biased region" description="Basic residues" evidence="9">
    <location>
        <begin position="974"/>
        <end position="989"/>
    </location>
</feature>
<dbReference type="Pfam" id="PF00482">
    <property type="entry name" value="T2SSF"/>
    <property type="match status" value="1"/>
</dbReference>
<protein>
    <submittedName>
        <fullName evidence="14">Uncharacterized protein</fullName>
    </submittedName>
</protein>
<feature type="transmembrane region" description="Helical" evidence="10">
    <location>
        <begin position="4828"/>
        <end position="4846"/>
    </location>
</feature>
<name>A0A699GFV1_TANCI</name>